<reference evidence="2" key="1">
    <citation type="submission" date="2020-10" db="EMBL/GenBank/DDBJ databases">
        <title>Chromosome-scale genome assembly of the Allis shad, Alosa alosa.</title>
        <authorList>
            <person name="Margot Z."/>
            <person name="Christophe K."/>
            <person name="Cabau C."/>
            <person name="Louis A."/>
            <person name="Berthelot C."/>
            <person name="Parey E."/>
            <person name="Roest Crollius H."/>
            <person name="Montfort J."/>
            <person name="Robinson-Rechavi M."/>
            <person name="Bucao C."/>
            <person name="Bouchez O."/>
            <person name="Gislard M."/>
            <person name="Lluch J."/>
            <person name="Milhes M."/>
            <person name="Lampietro C."/>
            <person name="Lopez Roques C."/>
            <person name="Donnadieu C."/>
            <person name="Braasch I."/>
            <person name="Desvignes T."/>
            <person name="Postlethwait J."/>
            <person name="Bobe J."/>
            <person name="Guiguen Y."/>
        </authorList>
    </citation>
    <scope>NUCLEOTIDE SEQUENCE</scope>
    <source>
        <strain evidence="2">M-15738</strain>
        <tissue evidence="2">Blood</tissue>
    </source>
</reference>
<evidence type="ECO:0000313" key="3">
    <source>
        <dbReference type="Proteomes" id="UP000823561"/>
    </source>
</evidence>
<feature type="compositionally biased region" description="Basic and acidic residues" evidence="1">
    <location>
        <begin position="1"/>
        <end position="12"/>
    </location>
</feature>
<protein>
    <submittedName>
        <fullName evidence="2">Uncharacterized protein</fullName>
    </submittedName>
</protein>
<feature type="compositionally biased region" description="Polar residues" evidence="1">
    <location>
        <begin position="14"/>
        <end position="23"/>
    </location>
</feature>
<comment type="caution">
    <text evidence="2">The sequence shown here is derived from an EMBL/GenBank/DDBJ whole genome shotgun (WGS) entry which is preliminary data.</text>
</comment>
<evidence type="ECO:0000313" key="2">
    <source>
        <dbReference type="EMBL" id="KAG5266585.1"/>
    </source>
</evidence>
<name>A0AAV6FZG6_9TELE</name>
<dbReference type="AlphaFoldDB" id="A0AAV6FZG6"/>
<dbReference type="EMBL" id="JADWDJ010000018">
    <property type="protein sequence ID" value="KAG5266585.1"/>
    <property type="molecule type" value="Genomic_DNA"/>
</dbReference>
<gene>
    <name evidence="2" type="ORF">AALO_G00233780</name>
</gene>
<accession>A0AAV6FZG6</accession>
<keyword evidence="3" id="KW-1185">Reference proteome</keyword>
<dbReference type="Proteomes" id="UP000823561">
    <property type="component" value="Chromosome 18"/>
</dbReference>
<evidence type="ECO:0000256" key="1">
    <source>
        <dbReference type="SAM" id="MobiDB-lite"/>
    </source>
</evidence>
<proteinExistence type="predicted"/>
<sequence>MMNHRGELKESLSDGGSSPSTRQRLWVAGYDDASTTDYLEDRKTKEEMVTVSMFL</sequence>
<organism evidence="2 3">
    <name type="scientific">Alosa alosa</name>
    <name type="common">allis shad</name>
    <dbReference type="NCBI Taxonomy" id="278164"/>
    <lineage>
        <taxon>Eukaryota</taxon>
        <taxon>Metazoa</taxon>
        <taxon>Chordata</taxon>
        <taxon>Craniata</taxon>
        <taxon>Vertebrata</taxon>
        <taxon>Euteleostomi</taxon>
        <taxon>Actinopterygii</taxon>
        <taxon>Neopterygii</taxon>
        <taxon>Teleostei</taxon>
        <taxon>Clupei</taxon>
        <taxon>Clupeiformes</taxon>
        <taxon>Clupeoidei</taxon>
        <taxon>Clupeidae</taxon>
        <taxon>Alosa</taxon>
    </lineage>
</organism>
<feature type="region of interest" description="Disordered" evidence="1">
    <location>
        <begin position="1"/>
        <end position="25"/>
    </location>
</feature>